<dbReference type="Gene3D" id="3.40.50.300">
    <property type="entry name" value="P-loop containing nucleotide triphosphate hydrolases"/>
    <property type="match status" value="2"/>
</dbReference>
<dbReference type="InterPro" id="IPR003593">
    <property type="entry name" value="AAA+_ATPase"/>
</dbReference>
<dbReference type="InterPro" id="IPR037118">
    <property type="entry name" value="Val-tRNA_synth_C_sf"/>
</dbReference>
<dbReference type="PROSITE" id="PS50893">
    <property type="entry name" value="ABC_TRANSPORTER_2"/>
    <property type="match status" value="2"/>
</dbReference>
<dbReference type="GO" id="GO:0016887">
    <property type="term" value="F:ATP hydrolysis activity"/>
    <property type="evidence" value="ECO:0007669"/>
    <property type="project" value="InterPro"/>
</dbReference>
<keyword evidence="2" id="KW-0963">Cytoplasm</keyword>
<dbReference type="Pfam" id="PF00005">
    <property type="entry name" value="ABC_tran"/>
    <property type="match status" value="2"/>
</dbReference>
<evidence type="ECO:0000256" key="2">
    <source>
        <dbReference type="ARBA" id="ARBA00022490"/>
    </source>
</evidence>
<dbReference type="PROSITE" id="PS00211">
    <property type="entry name" value="ABC_TRANSPORTER_1"/>
    <property type="match status" value="1"/>
</dbReference>
<keyword evidence="14" id="KW-1185">Reference proteome</keyword>
<dbReference type="GO" id="GO:0005524">
    <property type="term" value="F:ATP binding"/>
    <property type="evidence" value="ECO:0007669"/>
    <property type="project" value="UniProtKB-KW"/>
</dbReference>
<evidence type="ECO:0000256" key="8">
    <source>
        <dbReference type="ARBA" id="ARBA00022840"/>
    </source>
</evidence>
<dbReference type="GO" id="GO:0006412">
    <property type="term" value="P:translation"/>
    <property type="evidence" value="ECO:0007669"/>
    <property type="project" value="UniProtKB-KW"/>
</dbReference>
<dbReference type="Pfam" id="PF16326">
    <property type="entry name" value="ABC_tran_CTD"/>
    <property type="match status" value="1"/>
</dbReference>
<evidence type="ECO:0000313" key="14">
    <source>
        <dbReference type="Proteomes" id="UP000029079"/>
    </source>
</evidence>
<dbReference type="PANTHER" id="PTHR42855">
    <property type="entry name" value="ABC TRANSPORTER ATP-BINDING SUBUNIT"/>
    <property type="match status" value="1"/>
</dbReference>
<keyword evidence="4" id="KW-0699">rRNA-binding</keyword>
<gene>
    <name evidence="13" type="ORF">WS74_0748</name>
</gene>
<comment type="similarity">
    <text evidence="1">Belongs to the ABC transporter superfamily. ABCF family. Translational throttle EttA subfamily.</text>
</comment>
<dbReference type="Pfam" id="PF12848">
    <property type="entry name" value="ABC_tran_Xtn"/>
    <property type="match status" value="1"/>
</dbReference>
<name>A0A088GH58_9LACO</name>
<dbReference type="InterPro" id="IPR017871">
    <property type="entry name" value="ABC_transporter-like_CS"/>
</dbReference>
<proteinExistence type="inferred from homology"/>
<evidence type="ECO:0000256" key="9">
    <source>
        <dbReference type="ARBA" id="ARBA00022845"/>
    </source>
</evidence>
<dbReference type="InterPro" id="IPR051309">
    <property type="entry name" value="ABCF_ATPase"/>
</dbReference>
<dbReference type="FunFam" id="3.40.50.300:FF:000011">
    <property type="entry name" value="Putative ABC transporter ATP-binding component"/>
    <property type="match status" value="1"/>
</dbReference>
<dbReference type="GO" id="GO:0006417">
    <property type="term" value="P:regulation of translation"/>
    <property type="evidence" value="ECO:0007669"/>
    <property type="project" value="UniProtKB-KW"/>
</dbReference>
<evidence type="ECO:0000259" key="12">
    <source>
        <dbReference type="PROSITE" id="PS50893"/>
    </source>
</evidence>
<evidence type="ECO:0000256" key="1">
    <source>
        <dbReference type="ARBA" id="ARBA00005868"/>
    </source>
</evidence>
<dbReference type="InterPro" id="IPR027417">
    <property type="entry name" value="P-loop_NTPase"/>
</dbReference>
<dbReference type="Proteomes" id="UP000029079">
    <property type="component" value="Chromosome"/>
</dbReference>
<dbReference type="AlphaFoldDB" id="A0A088GH58"/>
<dbReference type="CDD" id="cd03221">
    <property type="entry name" value="ABCF_EF-3"/>
    <property type="match status" value="2"/>
</dbReference>
<dbReference type="GO" id="GO:0000049">
    <property type="term" value="F:tRNA binding"/>
    <property type="evidence" value="ECO:0007669"/>
    <property type="project" value="UniProtKB-KW"/>
</dbReference>
<keyword evidence="6" id="KW-0547">Nucleotide-binding</keyword>
<dbReference type="InterPro" id="IPR032524">
    <property type="entry name" value="ABC_tran_C"/>
</dbReference>
<keyword evidence="8" id="KW-0067">ATP-binding</keyword>
<dbReference type="GO" id="GO:0019843">
    <property type="term" value="F:rRNA binding"/>
    <property type="evidence" value="ECO:0007669"/>
    <property type="project" value="UniProtKB-KW"/>
</dbReference>
<dbReference type="KEGG" id="wct:WS74_0748"/>
<keyword evidence="5" id="KW-0677">Repeat</keyword>
<evidence type="ECO:0000256" key="7">
    <source>
        <dbReference type="ARBA" id="ARBA00022801"/>
    </source>
</evidence>
<evidence type="ECO:0000313" key="13">
    <source>
        <dbReference type="EMBL" id="AIM63000.1"/>
    </source>
</evidence>
<keyword evidence="3" id="KW-0820">tRNA-binding</keyword>
<dbReference type="SUPFAM" id="SSF52540">
    <property type="entry name" value="P-loop containing nucleoside triphosphate hydrolases"/>
    <property type="match status" value="2"/>
</dbReference>
<evidence type="ECO:0000256" key="11">
    <source>
        <dbReference type="ARBA" id="ARBA00022917"/>
    </source>
</evidence>
<dbReference type="FunFam" id="3.40.50.300:FF:000183">
    <property type="entry name" value="ABC transporter ATP-binding protein yjjK"/>
    <property type="match status" value="1"/>
</dbReference>
<dbReference type="RefSeq" id="WP_038536201.1">
    <property type="nucleotide sequence ID" value="NZ_CP009223.1"/>
</dbReference>
<protein>
    <submittedName>
        <fullName evidence="13">ABC superfamily ATP binding cassette transporter, ABC protein</fullName>
    </submittedName>
</protein>
<keyword evidence="11" id="KW-0648">Protein biosynthesis</keyword>
<evidence type="ECO:0000256" key="3">
    <source>
        <dbReference type="ARBA" id="ARBA00022555"/>
    </source>
</evidence>
<dbReference type="EMBL" id="CP009223">
    <property type="protein sequence ID" value="AIM63000.1"/>
    <property type="molecule type" value="Genomic_DNA"/>
</dbReference>
<dbReference type="SMART" id="SM00382">
    <property type="entry name" value="AAA"/>
    <property type="match status" value="2"/>
</dbReference>
<keyword evidence="7" id="KW-0378">Hydrolase</keyword>
<evidence type="ECO:0000256" key="6">
    <source>
        <dbReference type="ARBA" id="ARBA00022741"/>
    </source>
</evidence>
<dbReference type="InterPro" id="IPR003439">
    <property type="entry name" value="ABC_transporter-like_ATP-bd"/>
</dbReference>
<accession>A0A088GH58</accession>
<evidence type="ECO:0000256" key="4">
    <source>
        <dbReference type="ARBA" id="ARBA00022730"/>
    </source>
</evidence>
<dbReference type="GO" id="GO:0003677">
    <property type="term" value="F:DNA binding"/>
    <property type="evidence" value="ECO:0007669"/>
    <property type="project" value="InterPro"/>
</dbReference>
<feature type="domain" description="ABC transporter" evidence="12">
    <location>
        <begin position="4"/>
        <end position="255"/>
    </location>
</feature>
<organism evidence="13 14">
    <name type="scientific">Weissella ceti</name>
    <dbReference type="NCBI Taxonomy" id="759620"/>
    <lineage>
        <taxon>Bacteria</taxon>
        <taxon>Bacillati</taxon>
        <taxon>Bacillota</taxon>
        <taxon>Bacilli</taxon>
        <taxon>Lactobacillales</taxon>
        <taxon>Lactobacillaceae</taxon>
        <taxon>Weissella</taxon>
    </lineage>
</organism>
<reference evidence="13 14" key="1">
    <citation type="journal article" date="2014" name="Genome Announc.">
        <title>Complete Genome Sequences of Fish Pathogenic Weissella ceti Strains WS74 and WS105.</title>
        <authorList>
            <person name="Figueiredo H.C."/>
            <person name="Leal C.A."/>
            <person name="Dorella F.A."/>
            <person name="Carvalho A.F."/>
            <person name="Soares S.C."/>
            <person name="Pereira F.L."/>
            <person name="Azevedo V.A."/>
        </authorList>
    </citation>
    <scope>NUCLEOTIDE SEQUENCE [LARGE SCALE GENOMIC DNA]</scope>
    <source>
        <strain evidence="13 14">WS74</strain>
    </source>
</reference>
<evidence type="ECO:0000256" key="5">
    <source>
        <dbReference type="ARBA" id="ARBA00022737"/>
    </source>
</evidence>
<keyword evidence="10" id="KW-0694">RNA-binding</keyword>
<dbReference type="PANTHER" id="PTHR42855:SF1">
    <property type="entry name" value="ABC TRANSPORTER DOMAIN-CONTAINING PROTEIN"/>
    <property type="match status" value="1"/>
</dbReference>
<dbReference type="STRING" id="759620.WS105_0810"/>
<evidence type="ECO:0000256" key="10">
    <source>
        <dbReference type="ARBA" id="ARBA00022884"/>
    </source>
</evidence>
<keyword evidence="9" id="KW-0810">Translation regulation</keyword>
<feature type="domain" description="ABC transporter" evidence="12">
    <location>
        <begin position="320"/>
        <end position="539"/>
    </location>
</feature>
<dbReference type="Gene3D" id="1.10.287.380">
    <property type="entry name" value="Valyl-tRNA synthetase, C-terminal domain"/>
    <property type="match status" value="1"/>
</dbReference>
<sequence length="637" mass="71610">MKQLRAIDLTSIYGEKTLLDHVSFLIETGDRVGVIGVNGSGKTTLMNAISDVVPADSGMIDTPNDYTIGYLAQEPILDDEKDVLEAIFAGAQPVFQLIRDYEAALEAYSAHPEDDKVIANYTKLQARMDQEEAWLAESEVKAILTQLHLPDFNLKVSQLSGGQRKRVGLAQVLIQAPDLLLLDEPTNHLDFDSIEWLEKYLASYHGAVMTVTHDRYFLDHVTNRIFELSFGQLYEYKGNYEAFVTAKAERVAAQKTADHKNEQLYKQELAWMKAGARARSTKQTARQNRFAEIEAQRGTLQIDEDVEVAIGQSRLGKKVINIEDANLDFDERIILKDFNELIQANERVGITGPNGTGKSTLLKVIAEQQSLDSGIVEIGETVKMAFYTQTTEPIPENKRVFEYLTDVAEAITDRNGNRVSVSDLLEQFLFPSFMHGTLIHKLSGGEKRRLYLLKLLMQEPNVLLLDEPTNDLDIGTLTVLENYLQHFAGTVITVSHDRYFLDKVAQKLLVFHGQGEISRFAGHFSDYLERFGAPAIENAPSKLAEAKEAVQPVVEATPEVVVEKKKKFTWAEKQEWATIEDDIAALEEKVGELEAAMIENGSDFGKLSDLQREFDATNTALEDKMLRWEELSERAEN</sequence>
<reference evidence="14" key="2">
    <citation type="submission" date="2014-08" db="EMBL/GenBank/DDBJ databases">
        <title>Complete genome of Weissella ceti strain WS74 isolated from diseased rainbow trout in Brazil.</title>
        <authorList>
            <person name="Figueiredo H.C.P."/>
            <person name="Leal C.A.G."/>
            <person name="Pereira F.L."/>
            <person name="Soares S.C."/>
            <person name="Dorella F.A."/>
            <person name="Carvalho A.F."/>
            <person name="Azevedo V.A.C."/>
        </authorList>
    </citation>
    <scope>NUCLEOTIDE SEQUENCE [LARGE SCALE GENOMIC DNA]</scope>
    <source>
        <strain evidence="14">WS74</strain>
    </source>
</reference>
<dbReference type="InterPro" id="IPR032781">
    <property type="entry name" value="ABC_tran_Xtn"/>
</dbReference>